<protein>
    <submittedName>
        <fullName evidence="1">Uncharacterized protein</fullName>
    </submittedName>
</protein>
<reference evidence="1" key="2">
    <citation type="journal article" date="2019" name="Mitochondrial DNA Part B Resour">
        <title>The complete mitochondrial genome of an oleaginous microalga vischeria stellata strain SAG 33.83 (Eustigmatophyceae).</title>
        <authorList>
            <person name="Huang L."/>
            <person name="Gao B."/>
            <person name="Wang F."/>
            <person name="Zhang C."/>
        </authorList>
    </citation>
    <scope>NUCLEOTIDE SEQUENCE</scope>
    <source>
        <strain evidence="1">SAG 33.83</strain>
    </source>
</reference>
<sequence>MEKQKIKVDYINKKYNNDLKKLYGFTLKKSYFLCLKKSKEKTHFLKLYVKNKKFRSLLYPVKKKFYLLKLKFFVKHLSLNLDISKTNLFDFTKVLDYELKSQKPLIIMENYKRFFSVLKSSNFLFLKTDLYFFVKHLKFLRSNVYVDKLDTEYISYVLKLRTSKMYSSKIETFREKILSLIKKKLFVSLYNLSCKKKNYGFKLKKKTIIFNELRLKKSFQDYININSRYLNVRLKGLQQHLYYKKFNKYKKKLFFFSSVILNRVVIEKRINKENYIKKLFFRLKKKVFFLEFCPVLFSNFKLYRKKFIEQKKEYRYVLYHVLDKSYKKIRNKERKKFKKSKKIRILSRLYHARRRFYFRFYVPRNIEINYKTHNFIHLNYLDNLSLSSKIRLWLNLRRILSFVSF</sequence>
<gene>
    <name evidence="1" type="primary">ORF405</name>
</gene>
<keyword evidence="1" id="KW-0496">Mitochondrion</keyword>
<evidence type="ECO:0000313" key="1">
    <source>
        <dbReference type="EMBL" id="QBK36854.1"/>
    </source>
</evidence>
<dbReference type="EMBL" id="MH981596">
    <property type="protein sequence ID" value="QBK36854.1"/>
    <property type="molecule type" value="Genomic_DNA"/>
</dbReference>
<reference evidence="1" key="1">
    <citation type="submission" date="2018-09" db="EMBL/GenBank/DDBJ databases">
        <authorList>
            <person name="Huang L.D."/>
            <person name="Gao B.Y."/>
            <person name="Zhang C.W."/>
        </authorList>
    </citation>
    <scope>NUCLEOTIDE SEQUENCE</scope>
    <source>
        <strain evidence="1">SAG 33.83</strain>
    </source>
</reference>
<accession>A0A481XFN3</accession>
<geneLocation type="mitochondrion" evidence="1"/>
<dbReference type="AlphaFoldDB" id="A0A481XFN3"/>
<organism evidence="1">
    <name type="scientific">Vischeria stellata</name>
    <dbReference type="NCBI Taxonomy" id="1104407"/>
    <lineage>
        <taxon>Eukaryota</taxon>
        <taxon>Sar</taxon>
        <taxon>Stramenopiles</taxon>
        <taxon>Ochrophyta</taxon>
        <taxon>Eustigmatophyceae</taxon>
        <taxon>Eustigmatales</taxon>
        <taxon>Chlorobotryaceae</taxon>
        <taxon>Vischeria</taxon>
    </lineage>
</organism>
<dbReference type="GeneID" id="39704999"/>
<dbReference type="RefSeq" id="YP_009579071.1">
    <property type="nucleotide sequence ID" value="NC_041506.1"/>
</dbReference>
<proteinExistence type="predicted"/>
<name>A0A481XFN3_9STRA</name>